<dbReference type="Proteomes" id="UP000014139">
    <property type="component" value="Unassembled WGS sequence"/>
</dbReference>
<feature type="region of interest" description="Disordered" evidence="4">
    <location>
        <begin position="21"/>
        <end position="42"/>
    </location>
</feature>
<evidence type="ECO:0000259" key="5">
    <source>
        <dbReference type="Pfam" id="PF00392"/>
    </source>
</evidence>
<protein>
    <submittedName>
        <fullName evidence="6">GntR family transcriptional regulator</fullName>
    </submittedName>
</protein>
<dbReference type="InterPro" id="IPR036390">
    <property type="entry name" value="WH_DNA-bd_sf"/>
</dbReference>
<proteinExistence type="predicted"/>
<dbReference type="GO" id="GO:0003677">
    <property type="term" value="F:DNA binding"/>
    <property type="evidence" value="ECO:0007669"/>
    <property type="project" value="UniProtKB-KW"/>
</dbReference>
<evidence type="ECO:0000256" key="2">
    <source>
        <dbReference type="ARBA" id="ARBA00023125"/>
    </source>
</evidence>
<evidence type="ECO:0000256" key="1">
    <source>
        <dbReference type="ARBA" id="ARBA00023015"/>
    </source>
</evidence>
<dbReference type="SUPFAM" id="SSF46785">
    <property type="entry name" value="Winged helix' DNA-binding domain"/>
    <property type="match status" value="1"/>
</dbReference>
<keyword evidence="2" id="KW-0238">DNA-binding</keyword>
<dbReference type="RefSeq" id="WP_003089311.1">
    <property type="nucleotide sequence ID" value="NZ_AOUO01000283.1"/>
</dbReference>
<evidence type="ECO:0000313" key="7">
    <source>
        <dbReference type="Proteomes" id="UP000014139"/>
    </source>
</evidence>
<dbReference type="Pfam" id="PF00392">
    <property type="entry name" value="GntR"/>
    <property type="match status" value="1"/>
</dbReference>
<evidence type="ECO:0000313" key="6">
    <source>
        <dbReference type="EMBL" id="EOD66702.1"/>
    </source>
</evidence>
<dbReference type="InterPro" id="IPR000524">
    <property type="entry name" value="Tscrpt_reg_HTH_GntR"/>
</dbReference>
<dbReference type="GO" id="GO:0003700">
    <property type="term" value="F:DNA-binding transcription factor activity"/>
    <property type="evidence" value="ECO:0007669"/>
    <property type="project" value="InterPro"/>
</dbReference>
<organism evidence="6 7">
    <name type="scientific">Amycolatopsis vancoresmycina DSM 44592</name>
    <dbReference type="NCBI Taxonomy" id="1292037"/>
    <lineage>
        <taxon>Bacteria</taxon>
        <taxon>Bacillati</taxon>
        <taxon>Actinomycetota</taxon>
        <taxon>Actinomycetes</taxon>
        <taxon>Pseudonocardiales</taxon>
        <taxon>Pseudonocardiaceae</taxon>
        <taxon>Amycolatopsis</taxon>
    </lineage>
</organism>
<feature type="non-terminal residue" evidence="6">
    <location>
        <position position="42"/>
    </location>
</feature>
<reference evidence="6 7" key="1">
    <citation type="submission" date="2013-02" db="EMBL/GenBank/DDBJ databases">
        <title>Draft genome sequence of Amycolatopsis vancoresmycina strain DSM 44592T.</title>
        <authorList>
            <person name="Kumar S."/>
            <person name="Kaur N."/>
            <person name="Kaur C."/>
            <person name="Raghava G.P.S."/>
            <person name="Mayilraj S."/>
        </authorList>
    </citation>
    <scope>NUCLEOTIDE SEQUENCE [LARGE SCALE GENOMIC DNA]</scope>
    <source>
        <strain evidence="6 7">DSM 44592</strain>
    </source>
</reference>
<dbReference type="InterPro" id="IPR036388">
    <property type="entry name" value="WH-like_DNA-bd_sf"/>
</dbReference>
<evidence type="ECO:0000256" key="3">
    <source>
        <dbReference type="ARBA" id="ARBA00023163"/>
    </source>
</evidence>
<keyword evidence="3" id="KW-0804">Transcription</keyword>
<accession>R1G5F6</accession>
<sequence length="42" mass="4639">MDDYRVVADAIAADIEAGRLRPGDRLPPQRRFARQRGIAGST</sequence>
<dbReference type="AlphaFoldDB" id="R1G5F6"/>
<keyword evidence="7" id="KW-1185">Reference proteome</keyword>
<evidence type="ECO:0000256" key="4">
    <source>
        <dbReference type="SAM" id="MobiDB-lite"/>
    </source>
</evidence>
<name>R1G5F6_9PSEU</name>
<dbReference type="Gene3D" id="1.10.10.10">
    <property type="entry name" value="Winged helix-like DNA-binding domain superfamily/Winged helix DNA-binding domain"/>
    <property type="match status" value="1"/>
</dbReference>
<comment type="caution">
    <text evidence="6">The sequence shown here is derived from an EMBL/GenBank/DDBJ whole genome shotgun (WGS) entry which is preliminary data.</text>
</comment>
<keyword evidence="1" id="KW-0805">Transcription regulation</keyword>
<dbReference type="EMBL" id="AOUO01000283">
    <property type="protein sequence ID" value="EOD66702.1"/>
    <property type="molecule type" value="Genomic_DNA"/>
</dbReference>
<feature type="domain" description="HTH gntR-type" evidence="5">
    <location>
        <begin position="4"/>
        <end position="38"/>
    </location>
</feature>
<gene>
    <name evidence="6" type="ORF">H480_20234</name>
</gene>